<dbReference type="CDD" id="cd00009">
    <property type="entry name" value="AAA"/>
    <property type="match status" value="1"/>
</dbReference>
<evidence type="ECO:0000256" key="5">
    <source>
        <dbReference type="ARBA" id="ARBA00022801"/>
    </source>
</evidence>
<dbReference type="InterPro" id="IPR003593">
    <property type="entry name" value="AAA+_ATPase"/>
</dbReference>
<comment type="caution">
    <text evidence="11">The sequence shown here is derived from an EMBL/GenBank/DDBJ whole genome shotgun (WGS) entry which is preliminary data.</text>
</comment>
<keyword evidence="4" id="KW-0547">Nucleotide-binding</keyword>
<keyword evidence="7" id="KW-0304">Gas vesicle</keyword>
<dbReference type="NCBIfam" id="TIGR02640">
    <property type="entry name" value="gas_vesic_GvpN"/>
    <property type="match status" value="1"/>
</dbReference>
<reference evidence="11 12" key="1">
    <citation type="submission" date="2019-08" db="EMBL/GenBank/DDBJ databases">
        <title>Bacillus genomes from the desert of Cuatro Cienegas, Coahuila.</title>
        <authorList>
            <person name="Olmedo-Alvarez G."/>
        </authorList>
    </citation>
    <scope>NUCLEOTIDE SEQUENCE [LARGE SCALE GENOMIC DNA]</scope>
    <source>
        <strain evidence="11 12">CH28_1T</strain>
    </source>
</reference>
<name>A0A5D4SUQ1_9BACI</name>
<dbReference type="PANTHER" id="PTHR42759">
    <property type="entry name" value="MOXR FAMILY PROTEIN"/>
    <property type="match status" value="1"/>
</dbReference>
<dbReference type="EMBL" id="VTEV01000006">
    <property type="protein sequence ID" value="TYS67093.1"/>
    <property type="molecule type" value="Genomic_DNA"/>
</dbReference>
<dbReference type="Proteomes" id="UP000322524">
    <property type="component" value="Unassembled WGS sequence"/>
</dbReference>
<evidence type="ECO:0000256" key="8">
    <source>
        <dbReference type="ARBA" id="ARBA00035108"/>
    </source>
</evidence>
<organism evidence="11 12">
    <name type="scientific">Sutcliffiella horikoshii</name>
    <dbReference type="NCBI Taxonomy" id="79883"/>
    <lineage>
        <taxon>Bacteria</taxon>
        <taxon>Bacillati</taxon>
        <taxon>Bacillota</taxon>
        <taxon>Bacilli</taxon>
        <taxon>Bacillales</taxon>
        <taxon>Bacillaceae</taxon>
        <taxon>Sutcliffiella</taxon>
    </lineage>
</organism>
<dbReference type="InterPro" id="IPR027417">
    <property type="entry name" value="P-loop_NTPase"/>
</dbReference>
<dbReference type="PANTHER" id="PTHR42759:SF1">
    <property type="entry name" value="MAGNESIUM-CHELATASE SUBUNIT CHLD"/>
    <property type="match status" value="1"/>
</dbReference>
<evidence type="ECO:0000256" key="2">
    <source>
        <dbReference type="ARBA" id="ARBA00009417"/>
    </source>
</evidence>
<dbReference type="GO" id="GO:0031412">
    <property type="term" value="P:gas vesicle organization"/>
    <property type="evidence" value="ECO:0007669"/>
    <property type="project" value="InterPro"/>
</dbReference>
<dbReference type="SUPFAM" id="SSF52540">
    <property type="entry name" value="P-loop containing nucleoside triphosphate hydrolases"/>
    <property type="match status" value="1"/>
</dbReference>
<dbReference type="GO" id="GO:0016887">
    <property type="term" value="F:ATP hydrolysis activity"/>
    <property type="evidence" value="ECO:0007669"/>
    <property type="project" value="InterPro"/>
</dbReference>
<protein>
    <submittedName>
        <fullName evidence="11">Gas vesicle protein GvpN</fullName>
    </submittedName>
</protein>
<gene>
    <name evidence="11" type="primary">gvpN</name>
    <name evidence="11" type="ORF">FZC76_16335</name>
</gene>
<dbReference type="GO" id="GO:0005524">
    <property type="term" value="F:ATP binding"/>
    <property type="evidence" value="ECO:0007669"/>
    <property type="project" value="UniProtKB-KW"/>
</dbReference>
<dbReference type="AlphaFoldDB" id="A0A5D4SUQ1"/>
<evidence type="ECO:0000256" key="6">
    <source>
        <dbReference type="ARBA" id="ARBA00022840"/>
    </source>
</evidence>
<keyword evidence="6" id="KW-0067">ATP-binding</keyword>
<dbReference type="GO" id="GO:0005737">
    <property type="term" value="C:cytoplasm"/>
    <property type="evidence" value="ECO:0007669"/>
    <property type="project" value="UniProtKB-SubCell"/>
</dbReference>
<dbReference type="OrthoDB" id="9808317at2"/>
<comment type="catalytic activity">
    <reaction evidence="9">
        <text>ATP + H2O = ADP + phosphate + H(+)</text>
        <dbReference type="Rhea" id="RHEA:13065"/>
        <dbReference type="ChEBI" id="CHEBI:15377"/>
        <dbReference type="ChEBI" id="CHEBI:15378"/>
        <dbReference type="ChEBI" id="CHEBI:30616"/>
        <dbReference type="ChEBI" id="CHEBI:43474"/>
        <dbReference type="ChEBI" id="CHEBI:456216"/>
    </reaction>
</comment>
<dbReference type="Pfam" id="PF07728">
    <property type="entry name" value="AAA_5"/>
    <property type="match status" value="1"/>
</dbReference>
<dbReference type="RefSeq" id="WP_148989234.1">
    <property type="nucleotide sequence ID" value="NZ_VTEV01000006.1"/>
</dbReference>
<proteinExistence type="inferred from homology"/>
<sequence>MNKQLEREIVTHAKVEEISARTVDYLKNGFPVHFTGPTGVGKTSMALHVARQLERPVVVLQGHEEMTNADLLGDFNGYTKKLLVDNYVRSVMKKEETMKESFQEGLLLEAVKNGYTLIYDEFTRSKPETNNLFLSVIEEGVLPLYGSKHKEKWVKVHEEFSIIFTSNPAEYAGVHKTQDALLDRMITMELGYMEKNAETEILKQKVDVSEEDAILITNFISALRDKCLNKGKHAPGIRAAIMIATISKQKEMERSTDNEDFKQLCVDVLLHSVHKGMEYEKQSRSLSLITQEFKKAFGGNSNGK</sequence>
<dbReference type="InterPro" id="IPR011704">
    <property type="entry name" value="ATPase_dyneun-rel_AAA"/>
</dbReference>
<evidence type="ECO:0000256" key="3">
    <source>
        <dbReference type="ARBA" id="ARBA00022490"/>
    </source>
</evidence>
<dbReference type="Gene3D" id="3.40.50.300">
    <property type="entry name" value="P-loop containing nucleotide triphosphate hydrolases"/>
    <property type="match status" value="1"/>
</dbReference>
<evidence type="ECO:0000313" key="12">
    <source>
        <dbReference type="Proteomes" id="UP000322524"/>
    </source>
</evidence>
<dbReference type="GO" id="GO:0031411">
    <property type="term" value="C:gas vesicle"/>
    <property type="evidence" value="ECO:0007669"/>
    <property type="project" value="UniProtKB-SubCell"/>
</dbReference>
<dbReference type="SMART" id="SM00382">
    <property type="entry name" value="AAA"/>
    <property type="match status" value="1"/>
</dbReference>
<evidence type="ECO:0000256" key="1">
    <source>
        <dbReference type="ARBA" id="ARBA00004496"/>
    </source>
</evidence>
<evidence type="ECO:0000313" key="11">
    <source>
        <dbReference type="EMBL" id="TYS67093.1"/>
    </source>
</evidence>
<evidence type="ECO:0000256" key="9">
    <source>
        <dbReference type="ARBA" id="ARBA00049360"/>
    </source>
</evidence>
<evidence type="ECO:0000259" key="10">
    <source>
        <dbReference type="SMART" id="SM00382"/>
    </source>
</evidence>
<feature type="domain" description="AAA+ ATPase" evidence="10">
    <location>
        <begin position="28"/>
        <end position="197"/>
    </location>
</feature>
<comment type="subcellular location">
    <subcellularLocation>
        <location evidence="1">Cytoplasm</location>
    </subcellularLocation>
    <subcellularLocation>
        <location evidence="8">Gas vesicle</location>
    </subcellularLocation>
</comment>
<keyword evidence="3" id="KW-0963">Cytoplasm</keyword>
<dbReference type="InterPro" id="IPR013462">
    <property type="entry name" value="Gas-vesicle_GvpN"/>
</dbReference>
<keyword evidence="5" id="KW-0378">Hydrolase</keyword>
<evidence type="ECO:0000256" key="4">
    <source>
        <dbReference type="ARBA" id="ARBA00022741"/>
    </source>
</evidence>
<evidence type="ECO:0000256" key="7">
    <source>
        <dbReference type="ARBA" id="ARBA00022987"/>
    </source>
</evidence>
<dbReference type="InterPro" id="IPR050764">
    <property type="entry name" value="CbbQ/NirQ/NorQ/GpvN"/>
</dbReference>
<accession>A0A5D4SUQ1</accession>
<comment type="similarity">
    <text evidence="2">Belongs to the CbbQ/NirQ/NorQ/GpvN family.</text>
</comment>